<accession>A0A7W6XSW6</accession>
<reference evidence="2 3" key="1">
    <citation type="submission" date="2020-08" db="EMBL/GenBank/DDBJ databases">
        <title>Genomic Encyclopedia of Type Strains, Phase IV (KMG-V): Genome sequencing to study the core and pangenomes of soil and plant-associated prokaryotes.</title>
        <authorList>
            <person name="Whitman W."/>
        </authorList>
    </citation>
    <scope>NUCLEOTIDE SEQUENCE [LARGE SCALE GENOMIC DNA]</scope>
    <source>
        <strain evidence="2 3">SEMIA 414</strain>
    </source>
</reference>
<gene>
    <name evidence="2" type="ORF">GGE15_000942</name>
</gene>
<dbReference type="EMBL" id="JACIHI010000002">
    <property type="protein sequence ID" value="MBB4437693.1"/>
    <property type="molecule type" value="Genomic_DNA"/>
</dbReference>
<evidence type="ECO:0000256" key="1">
    <source>
        <dbReference type="SAM" id="SignalP"/>
    </source>
</evidence>
<feature type="signal peptide" evidence="1">
    <location>
        <begin position="1"/>
        <end position="30"/>
    </location>
</feature>
<comment type="caution">
    <text evidence="2">The sequence shown here is derived from an EMBL/GenBank/DDBJ whole genome shotgun (WGS) entry which is preliminary data.</text>
</comment>
<feature type="chain" id="PRO_5031314374" description="Tat pathway signal protein" evidence="1">
    <location>
        <begin position="31"/>
        <end position="373"/>
    </location>
</feature>
<keyword evidence="1" id="KW-0732">Signal</keyword>
<dbReference type="Proteomes" id="UP000533724">
    <property type="component" value="Unassembled WGS sequence"/>
</dbReference>
<organism evidence="2 3">
    <name type="scientific">Rhizobium esperanzae</name>
    <dbReference type="NCBI Taxonomy" id="1967781"/>
    <lineage>
        <taxon>Bacteria</taxon>
        <taxon>Pseudomonadati</taxon>
        <taxon>Pseudomonadota</taxon>
        <taxon>Alphaproteobacteria</taxon>
        <taxon>Hyphomicrobiales</taxon>
        <taxon>Rhizobiaceae</taxon>
        <taxon>Rhizobium/Agrobacterium group</taxon>
        <taxon>Rhizobium</taxon>
    </lineage>
</organism>
<dbReference type="RefSeq" id="WP_210320417.1">
    <property type="nucleotide sequence ID" value="NZ_JACIHI010000002.1"/>
</dbReference>
<sequence>MSEKLQRRSFLAGLWAALSAMFGGSMPAAAENQSPQSAEGREGRAGIHPWLGVGEQVTADVVLDGKLVAQLNDTATLPGLKKLPALVFNLPPGLKRLQLRGSLRDAEGRAGSFSKTWTVRDMAPISATLYDGSRPLIERVRAFAEKTELAEAAAPRLPAGTTAQAAFRQLERRLHVQLPAPLRQLLGEADIQIGDSYFLAPQDLGTVSEFLLNGWGYTRIGGPTALDALLPETVLARYDRSVAVFIEVGDGLGALAWDPAGVSLHEQTNSWGDKGNPGARPATPNEGVWYWLHQEHIDEPELLLDDDYQPKSAEAALTNVFQRFALSQAAYPETDDELVIDSAHPRNLLQLSFDGPKKPRLWFRSYDYHYSLY</sequence>
<evidence type="ECO:0000313" key="3">
    <source>
        <dbReference type="Proteomes" id="UP000533724"/>
    </source>
</evidence>
<dbReference type="PROSITE" id="PS51318">
    <property type="entry name" value="TAT"/>
    <property type="match status" value="1"/>
</dbReference>
<evidence type="ECO:0008006" key="4">
    <source>
        <dbReference type="Google" id="ProtNLM"/>
    </source>
</evidence>
<proteinExistence type="predicted"/>
<protein>
    <recommendedName>
        <fullName evidence="4">Tat pathway signal protein</fullName>
    </recommendedName>
</protein>
<evidence type="ECO:0000313" key="2">
    <source>
        <dbReference type="EMBL" id="MBB4437693.1"/>
    </source>
</evidence>
<name>A0A7W6XSW6_9HYPH</name>
<dbReference type="AlphaFoldDB" id="A0A7W6XSW6"/>
<dbReference type="InterPro" id="IPR006311">
    <property type="entry name" value="TAT_signal"/>
</dbReference>